<proteinExistence type="predicted"/>
<reference evidence="1" key="3">
    <citation type="submission" date="2010-09" db="EMBL/GenBank/DDBJ databases">
        <title>Annotation of Gaeumannomyces graminis var. tritici R3-111a-1.</title>
        <authorList>
            <consortium name="The Broad Institute Genome Sequencing Platform"/>
            <person name="Ma L.-J."/>
            <person name="Dead R."/>
            <person name="Young S.K."/>
            <person name="Zeng Q."/>
            <person name="Gargeya S."/>
            <person name="Fitzgerald M."/>
            <person name="Haas B."/>
            <person name="Abouelleil A."/>
            <person name="Alvarado L."/>
            <person name="Arachchi H.M."/>
            <person name="Berlin A."/>
            <person name="Brown A."/>
            <person name="Chapman S.B."/>
            <person name="Chen Z."/>
            <person name="Dunbar C."/>
            <person name="Freedman E."/>
            <person name="Gearin G."/>
            <person name="Gellesch M."/>
            <person name="Goldberg J."/>
            <person name="Griggs A."/>
            <person name="Gujja S."/>
            <person name="Heiman D."/>
            <person name="Howarth C."/>
            <person name="Larson L."/>
            <person name="Lui A."/>
            <person name="MacDonald P.J.P."/>
            <person name="Mehta T."/>
            <person name="Montmayeur A."/>
            <person name="Murphy C."/>
            <person name="Neiman D."/>
            <person name="Pearson M."/>
            <person name="Priest M."/>
            <person name="Roberts A."/>
            <person name="Saif S."/>
            <person name="Shea T."/>
            <person name="Shenoy N."/>
            <person name="Sisk P."/>
            <person name="Stolte C."/>
            <person name="Sykes S."/>
            <person name="Yandava C."/>
            <person name="Wortman J."/>
            <person name="Nusbaum C."/>
            <person name="Birren B."/>
        </authorList>
    </citation>
    <scope>NUCLEOTIDE SEQUENCE</scope>
    <source>
        <strain evidence="1">R3-111a-1</strain>
    </source>
</reference>
<accession>J3PGP8</accession>
<dbReference type="VEuPathDB" id="FungiDB:GGTG_12677"/>
<protein>
    <submittedName>
        <fullName evidence="1 2">Uncharacterized protein</fullName>
    </submittedName>
</protein>
<keyword evidence="3" id="KW-1185">Reference proteome</keyword>
<gene>
    <name evidence="2" type="primary">20353135</name>
    <name evidence="1" type="ORF">GGTG_12677</name>
</gene>
<dbReference type="Proteomes" id="UP000006039">
    <property type="component" value="Unassembled WGS sequence"/>
</dbReference>
<dbReference type="AlphaFoldDB" id="J3PGP8"/>
<dbReference type="EnsemblFungi" id="EJT69794">
    <property type="protein sequence ID" value="EJT69794"/>
    <property type="gene ID" value="GGTG_12677"/>
</dbReference>
<dbReference type="HOGENOM" id="CLU_1970723_0_0_1"/>
<evidence type="ECO:0000313" key="2">
    <source>
        <dbReference type="EnsemblFungi" id="EJT69794"/>
    </source>
</evidence>
<dbReference type="RefSeq" id="XP_009228842.1">
    <property type="nucleotide sequence ID" value="XM_009230578.1"/>
</dbReference>
<reference evidence="1" key="2">
    <citation type="submission" date="2010-07" db="EMBL/GenBank/DDBJ databases">
        <authorList>
            <consortium name="The Broad Institute Genome Sequencing Platform"/>
            <consortium name="Broad Institute Genome Sequencing Center for Infectious Disease"/>
            <person name="Ma L.-J."/>
            <person name="Dead R."/>
            <person name="Young S."/>
            <person name="Zeng Q."/>
            <person name="Koehrsen M."/>
            <person name="Alvarado L."/>
            <person name="Berlin A."/>
            <person name="Chapman S.B."/>
            <person name="Chen Z."/>
            <person name="Freedman E."/>
            <person name="Gellesch M."/>
            <person name="Goldberg J."/>
            <person name="Griggs A."/>
            <person name="Gujja S."/>
            <person name="Heilman E.R."/>
            <person name="Heiman D."/>
            <person name="Hepburn T."/>
            <person name="Howarth C."/>
            <person name="Jen D."/>
            <person name="Larson L."/>
            <person name="Mehta T."/>
            <person name="Neiman D."/>
            <person name="Pearson M."/>
            <person name="Roberts A."/>
            <person name="Saif S."/>
            <person name="Shea T."/>
            <person name="Shenoy N."/>
            <person name="Sisk P."/>
            <person name="Stolte C."/>
            <person name="Sykes S."/>
            <person name="Walk T."/>
            <person name="White J."/>
            <person name="Yandava C."/>
            <person name="Haas B."/>
            <person name="Nusbaum C."/>
            <person name="Birren B."/>
        </authorList>
    </citation>
    <scope>NUCLEOTIDE SEQUENCE</scope>
    <source>
        <strain evidence="1">R3-111a-1</strain>
    </source>
</reference>
<evidence type="ECO:0000313" key="3">
    <source>
        <dbReference type="Proteomes" id="UP000006039"/>
    </source>
</evidence>
<organism evidence="1">
    <name type="scientific">Gaeumannomyces tritici (strain R3-111a-1)</name>
    <name type="common">Wheat and barley take-all root rot fungus</name>
    <name type="synonym">Gaeumannomyces graminis var. tritici</name>
    <dbReference type="NCBI Taxonomy" id="644352"/>
    <lineage>
        <taxon>Eukaryota</taxon>
        <taxon>Fungi</taxon>
        <taxon>Dikarya</taxon>
        <taxon>Ascomycota</taxon>
        <taxon>Pezizomycotina</taxon>
        <taxon>Sordariomycetes</taxon>
        <taxon>Sordariomycetidae</taxon>
        <taxon>Magnaporthales</taxon>
        <taxon>Magnaporthaceae</taxon>
        <taxon>Gaeumannomyces</taxon>
    </lineage>
</organism>
<reference evidence="2" key="4">
    <citation type="journal article" date="2015" name="G3 (Bethesda)">
        <title>Genome sequences of three phytopathogenic species of the Magnaporthaceae family of fungi.</title>
        <authorList>
            <person name="Okagaki L.H."/>
            <person name="Nunes C.C."/>
            <person name="Sailsbery J."/>
            <person name="Clay B."/>
            <person name="Brown D."/>
            <person name="John T."/>
            <person name="Oh Y."/>
            <person name="Young N."/>
            <person name="Fitzgerald M."/>
            <person name="Haas B.J."/>
            <person name="Zeng Q."/>
            <person name="Young S."/>
            <person name="Adiconis X."/>
            <person name="Fan L."/>
            <person name="Levin J.Z."/>
            <person name="Mitchell T.K."/>
            <person name="Okubara P.A."/>
            <person name="Farman M.L."/>
            <person name="Kohn L.M."/>
            <person name="Birren B."/>
            <person name="Ma L.-J."/>
            <person name="Dean R.A."/>
        </authorList>
    </citation>
    <scope>NUCLEOTIDE SEQUENCE</scope>
    <source>
        <strain evidence="2">R3-111a-1</strain>
    </source>
</reference>
<evidence type="ECO:0000313" key="1">
    <source>
        <dbReference type="EMBL" id="EJT69794.1"/>
    </source>
</evidence>
<sequence length="127" mass="14113">MHLSLAAARVTIGNLVPPSNTGIQYAFSYYVGERCTSEYIGQENVTSHRLQRMCYPIEGAASSASSVLIEVKSTARTRYTFETYERNCGGWVWGSLGSRVLVSPNEQYCMLLNGTNSILVYSDLRRA</sequence>
<dbReference type="EMBL" id="GL385403">
    <property type="protein sequence ID" value="EJT69794.1"/>
    <property type="molecule type" value="Genomic_DNA"/>
</dbReference>
<dbReference type="GeneID" id="20353135"/>
<reference evidence="3" key="1">
    <citation type="submission" date="2010-07" db="EMBL/GenBank/DDBJ databases">
        <title>The genome sequence of Gaeumannomyces graminis var. tritici strain R3-111a-1.</title>
        <authorList>
            <consortium name="The Broad Institute Genome Sequencing Platform"/>
            <person name="Ma L.-J."/>
            <person name="Dead R."/>
            <person name="Young S."/>
            <person name="Zeng Q."/>
            <person name="Koehrsen M."/>
            <person name="Alvarado L."/>
            <person name="Berlin A."/>
            <person name="Chapman S.B."/>
            <person name="Chen Z."/>
            <person name="Freedman E."/>
            <person name="Gellesch M."/>
            <person name="Goldberg J."/>
            <person name="Griggs A."/>
            <person name="Gujja S."/>
            <person name="Heilman E.R."/>
            <person name="Heiman D."/>
            <person name="Hepburn T."/>
            <person name="Howarth C."/>
            <person name="Jen D."/>
            <person name="Larson L."/>
            <person name="Mehta T."/>
            <person name="Neiman D."/>
            <person name="Pearson M."/>
            <person name="Roberts A."/>
            <person name="Saif S."/>
            <person name="Shea T."/>
            <person name="Shenoy N."/>
            <person name="Sisk P."/>
            <person name="Stolte C."/>
            <person name="Sykes S."/>
            <person name="Walk T."/>
            <person name="White J."/>
            <person name="Yandava C."/>
            <person name="Haas B."/>
            <person name="Nusbaum C."/>
            <person name="Birren B."/>
        </authorList>
    </citation>
    <scope>NUCLEOTIDE SEQUENCE [LARGE SCALE GENOMIC DNA]</scope>
    <source>
        <strain evidence="3">R3-111a-1</strain>
    </source>
</reference>
<reference evidence="2" key="5">
    <citation type="submission" date="2018-04" db="UniProtKB">
        <authorList>
            <consortium name="EnsemblFungi"/>
        </authorList>
    </citation>
    <scope>IDENTIFICATION</scope>
    <source>
        <strain evidence="2">R3-111a-1</strain>
    </source>
</reference>
<name>J3PGP8_GAET3</name>